<reference evidence="2" key="1">
    <citation type="journal article" date="2020" name="Stud. Mycol.">
        <title>101 Dothideomycetes genomes: a test case for predicting lifestyles and emergence of pathogens.</title>
        <authorList>
            <person name="Haridas S."/>
            <person name="Albert R."/>
            <person name="Binder M."/>
            <person name="Bloem J."/>
            <person name="Labutti K."/>
            <person name="Salamov A."/>
            <person name="Andreopoulos B."/>
            <person name="Baker S."/>
            <person name="Barry K."/>
            <person name="Bills G."/>
            <person name="Bluhm B."/>
            <person name="Cannon C."/>
            <person name="Castanera R."/>
            <person name="Culley D."/>
            <person name="Daum C."/>
            <person name="Ezra D."/>
            <person name="Gonzalez J."/>
            <person name="Henrissat B."/>
            <person name="Kuo A."/>
            <person name="Liang C."/>
            <person name="Lipzen A."/>
            <person name="Lutzoni F."/>
            <person name="Magnuson J."/>
            <person name="Mondo S."/>
            <person name="Nolan M."/>
            <person name="Ohm R."/>
            <person name="Pangilinan J."/>
            <person name="Park H.-J."/>
            <person name="Ramirez L."/>
            <person name="Alfaro M."/>
            <person name="Sun H."/>
            <person name="Tritt A."/>
            <person name="Yoshinaga Y."/>
            <person name="Zwiers L.-H."/>
            <person name="Turgeon B."/>
            <person name="Goodwin S."/>
            <person name="Spatafora J."/>
            <person name="Crous P."/>
            <person name="Grigoriev I."/>
        </authorList>
    </citation>
    <scope>NUCLEOTIDE SEQUENCE</scope>
    <source>
        <strain evidence="2">CBS 122368</strain>
    </source>
</reference>
<dbReference type="GeneID" id="54586043"/>
<feature type="region of interest" description="Disordered" evidence="1">
    <location>
        <begin position="135"/>
        <end position="172"/>
    </location>
</feature>
<name>A0A6A6IXZ1_9PLEO</name>
<gene>
    <name evidence="2" type="ORF">BU26DRAFT_559543</name>
</gene>
<dbReference type="AlphaFoldDB" id="A0A6A6IXZ1"/>
<accession>A0A6A6IXZ1</accession>
<dbReference type="Proteomes" id="UP000800094">
    <property type="component" value="Unassembled WGS sequence"/>
</dbReference>
<dbReference type="RefSeq" id="XP_033689901.1">
    <property type="nucleotide sequence ID" value="XM_033832713.1"/>
</dbReference>
<evidence type="ECO:0000313" key="2">
    <source>
        <dbReference type="EMBL" id="KAF2254897.1"/>
    </source>
</evidence>
<feature type="compositionally biased region" description="Low complexity" evidence="1">
    <location>
        <begin position="146"/>
        <end position="169"/>
    </location>
</feature>
<evidence type="ECO:0000313" key="3">
    <source>
        <dbReference type="Proteomes" id="UP000800094"/>
    </source>
</evidence>
<proteinExistence type="predicted"/>
<organism evidence="2 3">
    <name type="scientific">Trematosphaeria pertusa</name>
    <dbReference type="NCBI Taxonomy" id="390896"/>
    <lineage>
        <taxon>Eukaryota</taxon>
        <taxon>Fungi</taxon>
        <taxon>Dikarya</taxon>
        <taxon>Ascomycota</taxon>
        <taxon>Pezizomycotina</taxon>
        <taxon>Dothideomycetes</taxon>
        <taxon>Pleosporomycetidae</taxon>
        <taxon>Pleosporales</taxon>
        <taxon>Massarineae</taxon>
        <taxon>Trematosphaeriaceae</taxon>
        <taxon>Trematosphaeria</taxon>
    </lineage>
</organism>
<sequence>MAGAPDPKVVDRLQRTFSGLDDNLNYQDGHGISRGYNTYKNAHKDANAAATTYRDAAEGLQLNRPYDQNNQPIGGLVAGRMFNGTGHRALDPVAGNAADAFNVHTERRESFNNKYKEVLIAKNEYAGHVQQAVQSQKAETRYNRIQQQHQQYGQQQQTRQQPQAQQQPQAINPGDWVWYDQYQKWGRQVQGTWEWA</sequence>
<protein>
    <submittedName>
        <fullName evidence="2">Uncharacterized protein</fullName>
    </submittedName>
</protein>
<keyword evidence="3" id="KW-1185">Reference proteome</keyword>
<dbReference type="EMBL" id="ML987190">
    <property type="protein sequence ID" value="KAF2254897.1"/>
    <property type="molecule type" value="Genomic_DNA"/>
</dbReference>
<dbReference type="OrthoDB" id="4848172at2759"/>
<evidence type="ECO:0000256" key="1">
    <source>
        <dbReference type="SAM" id="MobiDB-lite"/>
    </source>
</evidence>